<evidence type="ECO:0000256" key="2">
    <source>
        <dbReference type="ARBA" id="ARBA00022801"/>
    </source>
</evidence>
<evidence type="ECO:0000256" key="1">
    <source>
        <dbReference type="ARBA" id="ARBA00010088"/>
    </source>
</evidence>
<dbReference type="InterPro" id="IPR000073">
    <property type="entry name" value="AB_hydrolase_1"/>
</dbReference>
<dbReference type="EMBL" id="JAFMPP010000001">
    <property type="protein sequence ID" value="MBO0661160.1"/>
    <property type="molecule type" value="Genomic_DNA"/>
</dbReference>
<evidence type="ECO:0000313" key="7">
    <source>
        <dbReference type="Proteomes" id="UP000664122"/>
    </source>
</evidence>
<dbReference type="PANTHER" id="PTHR43798:SF33">
    <property type="entry name" value="HYDROLASE, PUTATIVE (AFU_ORTHOLOGUE AFUA_2G14860)-RELATED"/>
    <property type="match status" value="1"/>
</dbReference>
<gene>
    <name evidence="6" type="ORF">J1C48_01105</name>
</gene>
<dbReference type="Proteomes" id="UP000664122">
    <property type="component" value="Unassembled WGS sequence"/>
</dbReference>
<feature type="active site" description="Proton donor" evidence="4">
    <location>
        <position position="272"/>
    </location>
</feature>
<sequence>MWREIEPDERRDVEVDGYKIVTYSFGSGDDVVFCLNGGPGLPCDYLRDSHSCLIDHGYRVVAFDQLGTGSSDRPTDRSLWTVERYVKEVEAVRQALGLGKVHLVGQSWGGWLSIEYALTHPEALRTLILENTAADIPHLIGELERLRASLGSETVAMMQRHEAEGTLDHPEYQAAITILNYRHVCRLDVWPAPVRRSLDDWNMGPYETMQGPNEFLYVGNMSAWNRIPDMHRITVPTLITVGQHDELTPACAAKMKHALPDAELKVFPNSSHMPFYEEPEAFYPVLVDFLKRRGNG</sequence>
<dbReference type="PANTHER" id="PTHR43798">
    <property type="entry name" value="MONOACYLGLYCEROL LIPASE"/>
    <property type="match status" value="1"/>
</dbReference>
<dbReference type="Pfam" id="PF00561">
    <property type="entry name" value="Abhydrolase_1"/>
    <property type="match status" value="1"/>
</dbReference>
<feature type="active site" evidence="4">
    <location>
        <position position="245"/>
    </location>
</feature>
<dbReference type="InterPro" id="IPR005945">
    <property type="entry name" value="Pro_imino_pep"/>
</dbReference>
<dbReference type="NCBIfam" id="TIGR01250">
    <property type="entry name" value="pro_imino_pep_2"/>
    <property type="match status" value="1"/>
</dbReference>
<dbReference type="GO" id="GO:0008233">
    <property type="term" value="F:peptidase activity"/>
    <property type="evidence" value="ECO:0007669"/>
    <property type="project" value="InterPro"/>
</dbReference>
<evidence type="ECO:0000256" key="3">
    <source>
        <dbReference type="PIRNR" id="PIRNR005539"/>
    </source>
</evidence>
<keyword evidence="7" id="KW-1185">Reference proteome</keyword>
<keyword evidence="2 3" id="KW-0378">Hydrolase</keyword>
<dbReference type="InterPro" id="IPR050266">
    <property type="entry name" value="AB_hydrolase_sf"/>
</dbReference>
<dbReference type="InterPro" id="IPR029058">
    <property type="entry name" value="AB_hydrolase_fold"/>
</dbReference>
<protein>
    <submittedName>
        <fullName evidence="6">Proline iminopeptidase-family hydrolase</fullName>
    </submittedName>
</protein>
<dbReference type="InterPro" id="IPR002410">
    <property type="entry name" value="Peptidase_S33"/>
</dbReference>
<dbReference type="GO" id="GO:0006508">
    <property type="term" value="P:proteolysis"/>
    <property type="evidence" value="ECO:0007669"/>
    <property type="project" value="InterPro"/>
</dbReference>
<accession>A0A939JSJ6</accession>
<evidence type="ECO:0000313" key="6">
    <source>
        <dbReference type="EMBL" id="MBO0661160.1"/>
    </source>
</evidence>
<dbReference type="RefSeq" id="WP_207255806.1">
    <property type="nucleotide sequence ID" value="NZ_JAFMPP010000001.1"/>
</dbReference>
<organism evidence="6 7">
    <name type="scientific">Jiella flava</name>
    <dbReference type="NCBI Taxonomy" id="2816857"/>
    <lineage>
        <taxon>Bacteria</taxon>
        <taxon>Pseudomonadati</taxon>
        <taxon>Pseudomonadota</taxon>
        <taxon>Alphaproteobacteria</taxon>
        <taxon>Hyphomicrobiales</taxon>
        <taxon>Aurantimonadaceae</taxon>
        <taxon>Jiella</taxon>
    </lineage>
</organism>
<reference evidence="6" key="1">
    <citation type="submission" date="2021-03" db="EMBL/GenBank/DDBJ databases">
        <title>Whole genome sequence of Jiella sp. CQZ9-1.</title>
        <authorList>
            <person name="Tuo L."/>
        </authorList>
    </citation>
    <scope>NUCLEOTIDE SEQUENCE</scope>
    <source>
        <strain evidence="6">CQZ9-1</strain>
    </source>
</reference>
<dbReference type="PRINTS" id="PR00111">
    <property type="entry name" value="ABHYDROLASE"/>
</dbReference>
<proteinExistence type="inferred from homology"/>
<comment type="caution">
    <text evidence="6">The sequence shown here is derived from an EMBL/GenBank/DDBJ whole genome shotgun (WGS) entry which is preliminary data.</text>
</comment>
<feature type="domain" description="AB hydrolase-1" evidence="5">
    <location>
        <begin position="31"/>
        <end position="279"/>
    </location>
</feature>
<dbReference type="GO" id="GO:0016020">
    <property type="term" value="C:membrane"/>
    <property type="evidence" value="ECO:0007669"/>
    <property type="project" value="TreeGrafter"/>
</dbReference>
<feature type="active site" description="Nucleophile" evidence="4">
    <location>
        <position position="107"/>
    </location>
</feature>
<name>A0A939JSJ6_9HYPH</name>
<dbReference type="PRINTS" id="PR00793">
    <property type="entry name" value="PROAMNOPTASE"/>
</dbReference>
<dbReference type="AlphaFoldDB" id="A0A939JSJ6"/>
<dbReference type="SUPFAM" id="SSF53474">
    <property type="entry name" value="alpha/beta-Hydrolases"/>
    <property type="match status" value="1"/>
</dbReference>
<comment type="similarity">
    <text evidence="1 3">Belongs to the peptidase S33 family.</text>
</comment>
<evidence type="ECO:0000256" key="4">
    <source>
        <dbReference type="PIRSR" id="PIRSR005539-1"/>
    </source>
</evidence>
<dbReference type="PIRSF" id="PIRSF005539">
    <property type="entry name" value="Pept_S33_TRI_F1"/>
    <property type="match status" value="1"/>
</dbReference>
<dbReference type="Gene3D" id="3.40.50.1820">
    <property type="entry name" value="alpha/beta hydrolase"/>
    <property type="match status" value="1"/>
</dbReference>
<evidence type="ECO:0000259" key="5">
    <source>
        <dbReference type="Pfam" id="PF00561"/>
    </source>
</evidence>